<dbReference type="Proteomes" id="UP000824469">
    <property type="component" value="Unassembled WGS sequence"/>
</dbReference>
<feature type="non-terminal residue" evidence="1">
    <location>
        <position position="62"/>
    </location>
</feature>
<keyword evidence="2" id="KW-1185">Reference proteome</keyword>
<accession>A0AA38CUL4</accession>
<proteinExistence type="predicted"/>
<evidence type="ECO:0000313" key="2">
    <source>
        <dbReference type="Proteomes" id="UP000824469"/>
    </source>
</evidence>
<name>A0AA38CUL4_TAXCH</name>
<dbReference type="EMBL" id="JAHRHJ020000008">
    <property type="protein sequence ID" value="KAH9304822.1"/>
    <property type="molecule type" value="Genomic_DNA"/>
</dbReference>
<reference evidence="1 2" key="1">
    <citation type="journal article" date="2021" name="Nat. Plants">
        <title>The Taxus genome provides insights into paclitaxel biosynthesis.</title>
        <authorList>
            <person name="Xiong X."/>
            <person name="Gou J."/>
            <person name="Liao Q."/>
            <person name="Li Y."/>
            <person name="Zhou Q."/>
            <person name="Bi G."/>
            <person name="Li C."/>
            <person name="Du R."/>
            <person name="Wang X."/>
            <person name="Sun T."/>
            <person name="Guo L."/>
            <person name="Liang H."/>
            <person name="Lu P."/>
            <person name="Wu Y."/>
            <person name="Zhang Z."/>
            <person name="Ro D.K."/>
            <person name="Shang Y."/>
            <person name="Huang S."/>
            <person name="Yan J."/>
        </authorList>
    </citation>
    <scope>NUCLEOTIDE SEQUENCE [LARGE SCALE GENOMIC DNA]</scope>
    <source>
        <strain evidence="1">Ta-2019</strain>
    </source>
</reference>
<feature type="non-terminal residue" evidence="1">
    <location>
        <position position="1"/>
    </location>
</feature>
<evidence type="ECO:0000313" key="1">
    <source>
        <dbReference type="EMBL" id="KAH9304822.1"/>
    </source>
</evidence>
<comment type="caution">
    <text evidence="1">The sequence shown here is derived from an EMBL/GenBank/DDBJ whole genome shotgun (WGS) entry which is preliminary data.</text>
</comment>
<sequence length="62" mass="6843">SRVMNKIASAGVPRIEIAVKPIKKNAVRRRGGIIRESQSEYVSPLRYSSSSSFYDVLSDSAN</sequence>
<protein>
    <submittedName>
        <fullName evidence="1">Uncharacterized protein</fullName>
    </submittedName>
</protein>
<dbReference type="AlphaFoldDB" id="A0AA38CUL4"/>
<gene>
    <name evidence="1" type="ORF">KI387_009226</name>
</gene>
<organism evidence="1 2">
    <name type="scientific">Taxus chinensis</name>
    <name type="common">Chinese yew</name>
    <name type="synonym">Taxus wallichiana var. chinensis</name>
    <dbReference type="NCBI Taxonomy" id="29808"/>
    <lineage>
        <taxon>Eukaryota</taxon>
        <taxon>Viridiplantae</taxon>
        <taxon>Streptophyta</taxon>
        <taxon>Embryophyta</taxon>
        <taxon>Tracheophyta</taxon>
        <taxon>Spermatophyta</taxon>
        <taxon>Pinopsida</taxon>
        <taxon>Pinidae</taxon>
        <taxon>Conifers II</taxon>
        <taxon>Cupressales</taxon>
        <taxon>Taxaceae</taxon>
        <taxon>Taxus</taxon>
    </lineage>
</organism>